<comment type="caution">
    <text evidence="8">The sequence shown here is derived from an EMBL/GenBank/DDBJ whole genome shotgun (WGS) entry which is preliminary data.</text>
</comment>
<keyword evidence="6" id="KW-0560">Oxidoreductase</keyword>
<dbReference type="InterPro" id="IPR001128">
    <property type="entry name" value="Cyt_P450"/>
</dbReference>
<name>A0A6B1DPR7_9CHLR</name>
<dbReference type="GO" id="GO:0005506">
    <property type="term" value="F:iron ion binding"/>
    <property type="evidence" value="ECO:0007669"/>
    <property type="project" value="InterPro"/>
</dbReference>
<comment type="similarity">
    <text evidence="2 6">Belongs to the cytochrome P450 family.</text>
</comment>
<evidence type="ECO:0000256" key="6">
    <source>
        <dbReference type="RuleBase" id="RU000461"/>
    </source>
</evidence>
<dbReference type="AlphaFoldDB" id="A0A6B1DPR7"/>
<comment type="cofactor">
    <cofactor evidence="1 5">
        <name>heme</name>
        <dbReference type="ChEBI" id="CHEBI:30413"/>
    </cofactor>
</comment>
<evidence type="ECO:0000256" key="1">
    <source>
        <dbReference type="ARBA" id="ARBA00001971"/>
    </source>
</evidence>
<dbReference type="PANTHER" id="PTHR24305">
    <property type="entry name" value="CYTOCHROME P450"/>
    <property type="match status" value="1"/>
</dbReference>
<evidence type="ECO:0000256" key="3">
    <source>
        <dbReference type="ARBA" id="ARBA00022723"/>
    </source>
</evidence>
<dbReference type="PRINTS" id="PR00465">
    <property type="entry name" value="EP450IV"/>
</dbReference>
<evidence type="ECO:0000313" key="8">
    <source>
        <dbReference type="EMBL" id="MYD89111.1"/>
    </source>
</evidence>
<dbReference type="Pfam" id="PF00067">
    <property type="entry name" value="p450"/>
    <property type="match status" value="1"/>
</dbReference>
<dbReference type="InterPro" id="IPR036396">
    <property type="entry name" value="Cyt_P450_sf"/>
</dbReference>
<protein>
    <submittedName>
        <fullName evidence="8">Cytochrome P450</fullName>
    </submittedName>
</protein>
<keyword evidence="3 5" id="KW-0479">Metal-binding</keyword>
<evidence type="ECO:0000256" key="7">
    <source>
        <dbReference type="SAM" id="MobiDB-lite"/>
    </source>
</evidence>
<accession>A0A6B1DPR7</accession>
<dbReference type="PRINTS" id="PR00385">
    <property type="entry name" value="P450"/>
</dbReference>
<dbReference type="PROSITE" id="PS00086">
    <property type="entry name" value="CYTOCHROME_P450"/>
    <property type="match status" value="1"/>
</dbReference>
<evidence type="ECO:0000256" key="4">
    <source>
        <dbReference type="ARBA" id="ARBA00023004"/>
    </source>
</evidence>
<organism evidence="8">
    <name type="scientific">Caldilineaceae bacterium SB0662_bin_9</name>
    <dbReference type="NCBI Taxonomy" id="2605258"/>
    <lineage>
        <taxon>Bacteria</taxon>
        <taxon>Bacillati</taxon>
        <taxon>Chloroflexota</taxon>
        <taxon>Caldilineae</taxon>
        <taxon>Caldilineales</taxon>
        <taxon>Caldilineaceae</taxon>
    </lineage>
</organism>
<dbReference type="Gene3D" id="1.10.630.10">
    <property type="entry name" value="Cytochrome P450"/>
    <property type="match status" value="1"/>
</dbReference>
<evidence type="ECO:0000256" key="5">
    <source>
        <dbReference type="PIRSR" id="PIRSR602403-1"/>
    </source>
</evidence>
<dbReference type="InterPro" id="IPR002403">
    <property type="entry name" value="Cyt_P450_E_grp-IV"/>
</dbReference>
<reference evidence="8" key="1">
    <citation type="submission" date="2019-09" db="EMBL/GenBank/DDBJ databases">
        <title>Characterisation of the sponge microbiome using genome-centric metagenomics.</title>
        <authorList>
            <person name="Engelberts J.P."/>
            <person name="Robbins S.J."/>
            <person name="De Goeij J.M."/>
            <person name="Aranda M."/>
            <person name="Bell S.C."/>
            <person name="Webster N.S."/>
        </authorList>
    </citation>
    <scope>NUCLEOTIDE SEQUENCE</scope>
    <source>
        <strain evidence="8">SB0662_bin_9</strain>
    </source>
</reference>
<proteinExistence type="inferred from homology"/>
<feature type="binding site" description="axial binding residue" evidence="5">
    <location>
        <position position="386"/>
    </location>
    <ligand>
        <name>heme</name>
        <dbReference type="ChEBI" id="CHEBI:30413"/>
    </ligand>
    <ligandPart>
        <name>Fe</name>
        <dbReference type="ChEBI" id="CHEBI:18248"/>
    </ligandPart>
</feature>
<evidence type="ECO:0000256" key="2">
    <source>
        <dbReference type="ARBA" id="ARBA00010617"/>
    </source>
</evidence>
<keyword evidence="5 6" id="KW-0349">Heme</keyword>
<sequence length="463" mass="52293">MTRDPPYRLINPLQAIRYLVRGNLHNLFQQEWHRQGDIARFRIGSVRITVISDLADVKHVMQDRAKAYGKRLDTTDRLLGEGISNSEGPAWRHHRRELKQAFNHRQLARYFPLVQTRTQEAVRRLVEGSSSTVEEAAVALTRWVIYTALFGAERPEGWRKFLESFDNLVSQQVWQSALPSILTSRAWPWTRAYHSNLAAIDRFVYDRIDAGTMDDQTVLGYCLAHDEETGEAKFTRQEVRDDLVTLLLAGYETTSATICWILLLVGQHPDVARRLQEASLAFPADGSWTLQDLAKFRYGRAVVDEVLRLFPAGWAIRRVALEPDTLPSGLVVREGDLLNISPFLIHRDPQHWPNPDVFDPERFLDPAAAKDAGYAFIPFGGGPRRCPGMNLAYMEVLTVLLACLQAGTWTVSAREPVAIFSRGTMRPARPVSLTWQPHGPIRMSGRSTHPGDCPVSTVNPGLL</sequence>
<keyword evidence="4 5" id="KW-0408">Iron</keyword>
<keyword evidence="6" id="KW-0503">Monooxygenase</keyword>
<dbReference type="EMBL" id="VXPY01000013">
    <property type="protein sequence ID" value="MYD89111.1"/>
    <property type="molecule type" value="Genomic_DNA"/>
</dbReference>
<dbReference type="InterPro" id="IPR050121">
    <property type="entry name" value="Cytochrome_P450_monoxygenase"/>
</dbReference>
<feature type="region of interest" description="Disordered" evidence="7">
    <location>
        <begin position="443"/>
        <end position="463"/>
    </location>
</feature>
<dbReference type="GO" id="GO:0016705">
    <property type="term" value="F:oxidoreductase activity, acting on paired donors, with incorporation or reduction of molecular oxygen"/>
    <property type="evidence" value="ECO:0007669"/>
    <property type="project" value="InterPro"/>
</dbReference>
<dbReference type="InterPro" id="IPR017972">
    <property type="entry name" value="Cyt_P450_CS"/>
</dbReference>
<dbReference type="PANTHER" id="PTHR24305:SF166">
    <property type="entry name" value="CYTOCHROME P450 12A4, MITOCHONDRIAL-RELATED"/>
    <property type="match status" value="1"/>
</dbReference>
<dbReference type="GO" id="GO:0020037">
    <property type="term" value="F:heme binding"/>
    <property type="evidence" value="ECO:0007669"/>
    <property type="project" value="InterPro"/>
</dbReference>
<gene>
    <name evidence="8" type="ORF">F4Y08_02060</name>
</gene>
<dbReference type="GO" id="GO:0004497">
    <property type="term" value="F:monooxygenase activity"/>
    <property type="evidence" value="ECO:0007669"/>
    <property type="project" value="UniProtKB-KW"/>
</dbReference>
<dbReference type="SUPFAM" id="SSF48264">
    <property type="entry name" value="Cytochrome P450"/>
    <property type="match status" value="1"/>
</dbReference>